<feature type="region of interest" description="Disordered" evidence="7">
    <location>
        <begin position="1288"/>
        <end position="1423"/>
    </location>
</feature>
<feature type="compositionally biased region" description="Low complexity" evidence="7">
    <location>
        <begin position="43"/>
        <end position="54"/>
    </location>
</feature>
<feature type="domain" description="LIM zinc-binding" evidence="8">
    <location>
        <begin position="197"/>
        <end position="259"/>
    </location>
</feature>
<feature type="compositionally biased region" description="Basic and acidic residues" evidence="7">
    <location>
        <begin position="99"/>
        <end position="110"/>
    </location>
</feature>
<feature type="region of interest" description="Disordered" evidence="7">
    <location>
        <begin position="367"/>
        <end position="393"/>
    </location>
</feature>
<dbReference type="SMART" id="SM00132">
    <property type="entry name" value="LIM"/>
    <property type="match status" value="3"/>
</dbReference>
<feature type="compositionally biased region" description="Low complexity" evidence="7">
    <location>
        <begin position="142"/>
        <end position="158"/>
    </location>
</feature>
<dbReference type="FunCoup" id="A0A0C3FTC2">
    <property type="interactions" value="200"/>
</dbReference>
<dbReference type="PROSITE" id="PS00478">
    <property type="entry name" value="LIM_DOMAIN_1"/>
    <property type="match status" value="1"/>
</dbReference>
<evidence type="ECO:0000256" key="3">
    <source>
        <dbReference type="ARBA" id="ARBA00022737"/>
    </source>
</evidence>
<evidence type="ECO:0000256" key="5">
    <source>
        <dbReference type="ARBA" id="ARBA00023242"/>
    </source>
</evidence>
<protein>
    <recommendedName>
        <fullName evidence="12">RhoGAP-domain-containing protein</fullName>
    </recommendedName>
</protein>
<dbReference type="Proteomes" id="UP000054166">
    <property type="component" value="Unassembled WGS sequence"/>
</dbReference>
<feature type="compositionally biased region" description="Polar residues" evidence="7">
    <location>
        <begin position="132"/>
        <end position="141"/>
    </location>
</feature>
<dbReference type="InterPro" id="IPR000198">
    <property type="entry name" value="RhoGAP_dom"/>
</dbReference>
<reference evidence="11" key="2">
    <citation type="submission" date="2015-01" db="EMBL/GenBank/DDBJ databases">
        <title>Evolutionary Origins and Diversification of the Mycorrhizal Mutualists.</title>
        <authorList>
            <consortium name="DOE Joint Genome Institute"/>
            <consortium name="Mycorrhizal Genomics Consortium"/>
            <person name="Kohler A."/>
            <person name="Kuo A."/>
            <person name="Nagy L.G."/>
            <person name="Floudas D."/>
            <person name="Copeland A."/>
            <person name="Barry K.W."/>
            <person name="Cichocki N."/>
            <person name="Veneault-Fourrey C."/>
            <person name="LaButti K."/>
            <person name="Lindquist E.A."/>
            <person name="Lipzen A."/>
            <person name="Lundell T."/>
            <person name="Morin E."/>
            <person name="Murat C."/>
            <person name="Riley R."/>
            <person name="Ohm R."/>
            <person name="Sun H."/>
            <person name="Tunlid A."/>
            <person name="Henrissat B."/>
            <person name="Grigoriev I.V."/>
            <person name="Hibbett D.S."/>
            <person name="Martin F."/>
        </authorList>
    </citation>
    <scope>NUCLEOTIDE SEQUENCE [LARGE SCALE GENOMIC DNA]</scope>
    <source>
        <strain evidence="11">F 1598</strain>
    </source>
</reference>
<feature type="compositionally biased region" description="Polar residues" evidence="7">
    <location>
        <begin position="858"/>
        <end position="890"/>
    </location>
</feature>
<dbReference type="SUPFAM" id="SSF48350">
    <property type="entry name" value="GTPase activation domain, GAP"/>
    <property type="match status" value="1"/>
</dbReference>
<dbReference type="InterPro" id="IPR001781">
    <property type="entry name" value="Znf_LIM"/>
</dbReference>
<dbReference type="GO" id="GO:0005737">
    <property type="term" value="C:cytoplasm"/>
    <property type="evidence" value="ECO:0007669"/>
    <property type="project" value="TreeGrafter"/>
</dbReference>
<dbReference type="Pfam" id="PF00412">
    <property type="entry name" value="LIM"/>
    <property type="match status" value="2"/>
</dbReference>
<dbReference type="InParanoid" id="A0A0C3FTC2"/>
<dbReference type="GO" id="GO:0007165">
    <property type="term" value="P:signal transduction"/>
    <property type="evidence" value="ECO:0007669"/>
    <property type="project" value="InterPro"/>
</dbReference>
<feature type="compositionally biased region" description="Low complexity" evidence="7">
    <location>
        <begin position="840"/>
        <end position="857"/>
    </location>
</feature>
<dbReference type="PANTHER" id="PTHR24215">
    <property type="entry name" value="RHO-GTPASE-ACTIVATING PROTEIN LRG1"/>
    <property type="match status" value="1"/>
</dbReference>
<dbReference type="GO" id="GO:0046872">
    <property type="term" value="F:metal ion binding"/>
    <property type="evidence" value="ECO:0007669"/>
    <property type="project" value="UniProtKB-KW"/>
</dbReference>
<dbReference type="HOGENOM" id="CLU_001321_2_1_1"/>
<keyword evidence="3" id="KW-0677">Repeat</keyword>
<keyword evidence="11" id="KW-1185">Reference proteome</keyword>
<feature type="region of interest" description="Disordered" evidence="7">
    <location>
        <begin position="1"/>
        <end position="184"/>
    </location>
</feature>
<dbReference type="CDD" id="cd09391">
    <property type="entry name" value="LIM1_Lrg1p_like"/>
    <property type="match status" value="1"/>
</dbReference>
<evidence type="ECO:0000256" key="4">
    <source>
        <dbReference type="ARBA" id="ARBA00022833"/>
    </source>
</evidence>
<evidence type="ECO:0000256" key="6">
    <source>
        <dbReference type="PROSITE-ProRule" id="PRU00125"/>
    </source>
</evidence>
<evidence type="ECO:0000259" key="9">
    <source>
        <dbReference type="PROSITE" id="PS50238"/>
    </source>
</evidence>
<dbReference type="Gene3D" id="1.10.555.10">
    <property type="entry name" value="Rho GTPase activation protein"/>
    <property type="match status" value="1"/>
</dbReference>
<dbReference type="InterPro" id="IPR008936">
    <property type="entry name" value="Rho_GTPase_activation_prot"/>
</dbReference>
<evidence type="ECO:0000313" key="11">
    <source>
        <dbReference type="Proteomes" id="UP000054166"/>
    </source>
</evidence>
<name>A0A0C3FTC2_PILCF</name>
<dbReference type="SMART" id="SM00324">
    <property type="entry name" value="RhoGAP"/>
    <property type="match status" value="1"/>
</dbReference>
<dbReference type="GO" id="GO:0030036">
    <property type="term" value="P:actin cytoskeleton organization"/>
    <property type="evidence" value="ECO:0007669"/>
    <property type="project" value="TreeGrafter"/>
</dbReference>
<feature type="compositionally biased region" description="Polar residues" evidence="7">
    <location>
        <begin position="111"/>
        <end position="122"/>
    </location>
</feature>
<dbReference type="GO" id="GO:0030695">
    <property type="term" value="F:GTPase regulator activity"/>
    <property type="evidence" value="ECO:0007669"/>
    <property type="project" value="UniProtKB-ARBA"/>
</dbReference>
<feature type="domain" description="Rho-GAP" evidence="9">
    <location>
        <begin position="1029"/>
        <end position="1249"/>
    </location>
</feature>
<dbReference type="Gene3D" id="2.10.110.10">
    <property type="entry name" value="Cysteine Rich Protein"/>
    <property type="match status" value="4"/>
</dbReference>
<feature type="compositionally biased region" description="Acidic residues" evidence="7">
    <location>
        <begin position="374"/>
        <end position="385"/>
    </location>
</feature>
<feature type="compositionally biased region" description="Polar residues" evidence="7">
    <location>
        <begin position="1"/>
        <end position="32"/>
    </location>
</feature>
<dbReference type="PROSITE" id="PS50238">
    <property type="entry name" value="RHOGAP"/>
    <property type="match status" value="1"/>
</dbReference>
<keyword evidence="2 6" id="KW-0479">Metal-binding</keyword>
<dbReference type="Pfam" id="PF00620">
    <property type="entry name" value="RhoGAP"/>
    <property type="match status" value="1"/>
</dbReference>
<dbReference type="CDD" id="cd09392">
    <property type="entry name" value="LIM2_Lrg1p_like"/>
    <property type="match status" value="1"/>
</dbReference>
<evidence type="ECO:0000256" key="1">
    <source>
        <dbReference type="ARBA" id="ARBA00004123"/>
    </source>
</evidence>
<dbReference type="SUPFAM" id="SSF57716">
    <property type="entry name" value="Glucocorticoid receptor-like (DNA-binding domain)"/>
    <property type="match status" value="3"/>
</dbReference>
<dbReference type="EMBL" id="KN832992">
    <property type="protein sequence ID" value="KIM83014.1"/>
    <property type="molecule type" value="Genomic_DNA"/>
</dbReference>
<accession>A0A0C3FTC2</accession>
<feature type="region of interest" description="Disordered" evidence="7">
    <location>
        <begin position="769"/>
        <end position="890"/>
    </location>
</feature>
<feature type="compositionally biased region" description="Pro residues" evidence="7">
    <location>
        <begin position="1413"/>
        <end position="1423"/>
    </location>
</feature>
<dbReference type="FunFam" id="2.10.110.10:FF:000058">
    <property type="entry name" value="Rho GTPase activator Lrg11"/>
    <property type="match status" value="1"/>
</dbReference>
<sequence>MNNPRDQGQRLGGTSHSSNYQHGTTPLSTSPIEKSRFRRFETSNQQQQQRSNRNVQPIGPYSAPLTGPSRLPDRTHAPTRASTVDSTDYLRNKMASHSDYGHQSRSEDLNHSASTRNNNNTVGRDPGPSPAFMNSSRPTTPGSSGQQQQQQYQASSSGHSEHSGRRLSTASQSSESGATGKSAVQSSTSAATSVASSICSACGNPMQGAFVRALGTVYHLNCFKCMDCGDVVASKFFPIDGPDGKQHPLCERDYFRRLNLICAKCNLALRGSYITACNKKFHVEHFTCSLCSILFGPQDSYYEHEGDVYCHFHYSTRFATKCAGCSSAILKQFVEINRNMKDECWHPECYMINKFWNVKVVSRRPNSSSISGVDENEPAYVDEEQRESHNSLKEKQVRMEQQVYRIWTVLSAFEESSAACISDMLRQVSNGQYIDAIRMAEKFILHVEVLFAAIDDLEYHFARLSMKGMSHVREARMLCRKTVDLFTLLSHTQETGSRRMGMTQELLALVTGLAHYLKILIRIALTGALKLEREHSVREAMSSFLDKLHLLAVQGGNPSARRVIKGAGGEVLAQGQGNAGTVGVTYGFRSLAPESAGESPFATGSSRDPGSKVSVNHPPSDLCVKCNTTVEEDCVRLGTYQRWHSQCVQCKTCGKVAAVPAAKELTSTKTLDDKDKGDKDGPKLSTARRPPANVALFVYETDSTKDIPSFGDVPTVILCTDHGHQGCRAGFQSVSRLEQYAFLLNVALRRLYLLLKKQGVVPLSPVATTAPGQTSTVGEEDPYRNSGDIMRMKSVHLDRKLSATARLPKRSTIVESPAGKSAHPSDVLRAERSQELGVSQQPMQRPIVVQQQQGQAQSTSGRSPPQQHASLTQQSQTQTRGPGTLDVSQQGLVMPPSLARNNAEVMIVDDSGPNSPAIGSDEPPNIPAPDEGITLADIPQLMEAAQAREQQRSLPRQGSIPYIAELSALELAIVKHCAVLTLHRSPLKDQFDLDEILELVEVKKGGFWNKLFKGGNDKKNVKKKGVFGVPLELLVEREGADSLLGATRSTLRVPSFIDDVVSAMRQMDMSVEGIFRKNGNIRRLKELTEAIDRDASTVDLSSDNPVQLAALLKKFLRDLPDPLMTFKLHRLYIASQSTSAYLLSNPIYPDESFAGLAQQEDRRRMLHMVSLLLPRAHRDTMEVIFVFLKWVASFSHLDSETGSKMDLGNLATVICPSILYSRGRDAVRDESFGAIRVITSLLENQDEFYTVPEDFLAILNDQEYFLNSMDLPGKDFMKKCDTYMRLKASGRPPMVSTPSSSPFNSGQRFPPSDSRERPQMGSPSDPHFRNGRQQSPHSHHTPHSPMSQSHPGQPTSFSQGGVMIQSQQPRSQPGDSDLQPPQRQTNNGSPSRPQSYVPPSSGDTLHPFGSPNGHPPAPVRQRT</sequence>
<dbReference type="PANTHER" id="PTHR24215:SF10">
    <property type="entry name" value="RHO-GTPASE-ACTIVATING PROTEIN LRG1"/>
    <property type="match status" value="1"/>
</dbReference>
<evidence type="ECO:0008006" key="12">
    <source>
        <dbReference type="Google" id="ProtNLM"/>
    </source>
</evidence>
<evidence type="ECO:0000256" key="7">
    <source>
        <dbReference type="SAM" id="MobiDB-lite"/>
    </source>
</evidence>
<feature type="compositionally biased region" description="Polar residues" evidence="7">
    <location>
        <begin position="1352"/>
        <end position="1403"/>
    </location>
</feature>
<feature type="compositionally biased region" description="Polar residues" evidence="7">
    <location>
        <begin position="169"/>
        <end position="179"/>
    </location>
</feature>
<feature type="compositionally biased region" description="Basic and acidic residues" evidence="7">
    <location>
        <begin position="670"/>
        <end position="682"/>
    </location>
</feature>
<dbReference type="STRING" id="765440.A0A0C3FTC2"/>
<comment type="subcellular location">
    <subcellularLocation>
        <location evidence="1">Nucleus</location>
    </subcellularLocation>
</comment>
<feature type="region of interest" description="Disordered" evidence="7">
    <location>
        <begin position="908"/>
        <end position="931"/>
    </location>
</feature>
<evidence type="ECO:0000259" key="8">
    <source>
        <dbReference type="PROSITE" id="PS50023"/>
    </source>
</evidence>
<dbReference type="OrthoDB" id="20689at2759"/>
<keyword evidence="6" id="KW-0440">LIM domain</keyword>
<feature type="compositionally biased region" description="Polar residues" evidence="7">
    <location>
        <begin position="1296"/>
        <end position="1307"/>
    </location>
</feature>
<dbReference type="PROSITE" id="PS50023">
    <property type="entry name" value="LIM_DOMAIN_2"/>
    <property type="match status" value="2"/>
</dbReference>
<feature type="region of interest" description="Disordered" evidence="7">
    <location>
        <begin position="669"/>
        <end position="688"/>
    </location>
</feature>
<reference evidence="10 11" key="1">
    <citation type="submission" date="2014-04" db="EMBL/GenBank/DDBJ databases">
        <authorList>
            <consortium name="DOE Joint Genome Institute"/>
            <person name="Kuo A."/>
            <person name="Tarkka M."/>
            <person name="Buscot F."/>
            <person name="Kohler A."/>
            <person name="Nagy L.G."/>
            <person name="Floudas D."/>
            <person name="Copeland A."/>
            <person name="Barry K.W."/>
            <person name="Cichocki N."/>
            <person name="Veneault-Fourrey C."/>
            <person name="LaButti K."/>
            <person name="Lindquist E.A."/>
            <person name="Lipzen A."/>
            <person name="Lundell T."/>
            <person name="Morin E."/>
            <person name="Murat C."/>
            <person name="Sun H."/>
            <person name="Tunlid A."/>
            <person name="Henrissat B."/>
            <person name="Grigoriev I.V."/>
            <person name="Hibbett D.S."/>
            <person name="Martin F."/>
            <person name="Nordberg H.P."/>
            <person name="Cantor M.N."/>
            <person name="Hua S.X."/>
        </authorList>
    </citation>
    <scope>NUCLEOTIDE SEQUENCE [LARGE SCALE GENOMIC DNA]</scope>
    <source>
        <strain evidence="10 11">F 1598</strain>
    </source>
</reference>
<feature type="domain" description="LIM zinc-binding" evidence="8">
    <location>
        <begin position="260"/>
        <end position="320"/>
    </location>
</feature>
<dbReference type="GO" id="GO:0005634">
    <property type="term" value="C:nucleus"/>
    <property type="evidence" value="ECO:0007669"/>
    <property type="project" value="UniProtKB-SubCell"/>
</dbReference>
<evidence type="ECO:0000313" key="10">
    <source>
        <dbReference type="EMBL" id="KIM83014.1"/>
    </source>
</evidence>
<keyword evidence="4 6" id="KW-0862">Zinc</keyword>
<proteinExistence type="predicted"/>
<keyword evidence="5" id="KW-0539">Nucleus</keyword>
<gene>
    <name evidence="10" type="ORF">PILCRDRAFT_7451</name>
</gene>
<evidence type="ECO:0000256" key="2">
    <source>
        <dbReference type="ARBA" id="ARBA00022723"/>
    </source>
</evidence>
<organism evidence="10 11">
    <name type="scientific">Piloderma croceum (strain F 1598)</name>
    <dbReference type="NCBI Taxonomy" id="765440"/>
    <lineage>
        <taxon>Eukaryota</taxon>
        <taxon>Fungi</taxon>
        <taxon>Dikarya</taxon>
        <taxon>Basidiomycota</taxon>
        <taxon>Agaricomycotina</taxon>
        <taxon>Agaricomycetes</taxon>
        <taxon>Agaricomycetidae</taxon>
        <taxon>Atheliales</taxon>
        <taxon>Atheliaceae</taxon>
        <taxon>Piloderma</taxon>
    </lineage>
</organism>